<dbReference type="KEGG" id="act:ACLA_034200"/>
<accession>A1CJ93</accession>
<dbReference type="STRING" id="344612.A1CJ93"/>
<keyword evidence="1" id="KW-0812">Transmembrane</keyword>
<organism evidence="2 3">
    <name type="scientific">Aspergillus clavatus (strain ATCC 1007 / CBS 513.65 / DSM 816 / NCTC 3887 / NRRL 1 / QM 1276 / 107)</name>
    <dbReference type="NCBI Taxonomy" id="344612"/>
    <lineage>
        <taxon>Eukaryota</taxon>
        <taxon>Fungi</taxon>
        <taxon>Dikarya</taxon>
        <taxon>Ascomycota</taxon>
        <taxon>Pezizomycotina</taxon>
        <taxon>Eurotiomycetes</taxon>
        <taxon>Eurotiomycetidae</taxon>
        <taxon>Eurotiales</taxon>
        <taxon>Aspergillaceae</taxon>
        <taxon>Aspergillus</taxon>
        <taxon>Aspergillus subgen. Fumigati</taxon>
    </lineage>
</organism>
<dbReference type="RefSeq" id="XP_001270643.1">
    <property type="nucleotide sequence ID" value="XM_001270642.1"/>
</dbReference>
<dbReference type="Proteomes" id="UP000006701">
    <property type="component" value="Unassembled WGS sequence"/>
</dbReference>
<evidence type="ECO:0000256" key="1">
    <source>
        <dbReference type="SAM" id="Phobius"/>
    </source>
</evidence>
<dbReference type="OrthoDB" id="284718at2759"/>
<evidence type="ECO:0000313" key="2">
    <source>
        <dbReference type="EMBL" id="EAW09217.1"/>
    </source>
</evidence>
<dbReference type="EMBL" id="DS027056">
    <property type="protein sequence ID" value="EAW09217.1"/>
    <property type="molecule type" value="Genomic_DNA"/>
</dbReference>
<dbReference type="HOGENOM" id="CLU_129456_0_1_1"/>
<dbReference type="PANTHER" id="PTHR28038">
    <property type="entry name" value="ADL329WP"/>
    <property type="match status" value="1"/>
</dbReference>
<dbReference type="VEuPathDB" id="FungiDB:ACLA_034200"/>
<dbReference type="OMA" id="YPSRRIC"/>
<keyword evidence="1" id="KW-1133">Transmembrane helix</keyword>
<keyword evidence="1" id="KW-0472">Membrane</keyword>
<name>A1CJ93_ASPCL</name>
<proteinExistence type="predicted"/>
<dbReference type="AlphaFoldDB" id="A1CJ93"/>
<dbReference type="PANTHER" id="PTHR28038:SF1">
    <property type="entry name" value="ADL329WP"/>
    <property type="match status" value="1"/>
</dbReference>
<feature type="transmembrane region" description="Helical" evidence="1">
    <location>
        <begin position="36"/>
        <end position="54"/>
    </location>
</feature>
<protein>
    <submittedName>
        <fullName evidence="2">Uncharacterized protein</fullName>
    </submittedName>
</protein>
<evidence type="ECO:0000313" key="3">
    <source>
        <dbReference type="Proteomes" id="UP000006701"/>
    </source>
</evidence>
<gene>
    <name evidence="2" type="ORF">ACLA_034200</name>
</gene>
<dbReference type="GeneID" id="4702896"/>
<reference evidence="2 3" key="1">
    <citation type="journal article" date="2008" name="PLoS Genet.">
        <title>Genomic islands in the pathogenic filamentous fungus Aspergillus fumigatus.</title>
        <authorList>
            <person name="Fedorova N.D."/>
            <person name="Khaldi N."/>
            <person name="Joardar V.S."/>
            <person name="Maiti R."/>
            <person name="Amedeo P."/>
            <person name="Anderson M.J."/>
            <person name="Crabtree J."/>
            <person name="Silva J.C."/>
            <person name="Badger J.H."/>
            <person name="Albarraq A."/>
            <person name="Angiuoli S."/>
            <person name="Bussey H."/>
            <person name="Bowyer P."/>
            <person name="Cotty P.J."/>
            <person name="Dyer P.S."/>
            <person name="Egan A."/>
            <person name="Galens K."/>
            <person name="Fraser-Liggett C.M."/>
            <person name="Haas B.J."/>
            <person name="Inman J.M."/>
            <person name="Kent R."/>
            <person name="Lemieux S."/>
            <person name="Malavazi I."/>
            <person name="Orvis J."/>
            <person name="Roemer T."/>
            <person name="Ronning C.M."/>
            <person name="Sundaram J.P."/>
            <person name="Sutton G."/>
            <person name="Turner G."/>
            <person name="Venter J.C."/>
            <person name="White O.R."/>
            <person name="Whitty B.R."/>
            <person name="Youngman P."/>
            <person name="Wolfe K.H."/>
            <person name="Goldman G.H."/>
            <person name="Wortman J.R."/>
            <person name="Jiang B."/>
            <person name="Denning D.W."/>
            <person name="Nierman W.C."/>
        </authorList>
    </citation>
    <scope>NUCLEOTIDE SEQUENCE [LARGE SCALE GENOMIC DNA]</scope>
    <source>
        <strain evidence="3">ATCC 1007 / CBS 513.65 / DSM 816 / NCTC 3887 / NRRL 1</strain>
    </source>
</reference>
<sequence>MPMAAMFTRNRMIGWVSLVFSLQSWLGETPDQKKSASTPAYMSVLMSLMALVVVRYRYIPTILSIIVEYPSRRICSTTNPAQTYFPIFMPPPAARGTAAAAAPSPVPSP</sequence>
<keyword evidence="3" id="KW-1185">Reference proteome</keyword>